<accession>A0A413WS94</accession>
<reference evidence="8" key="1">
    <citation type="submission" date="2022-01" db="EMBL/GenBank/DDBJ databases">
        <title>Novel bile acid biosynthetic pathways are enriched in the microbiome of centenarians.</title>
        <authorList>
            <person name="Sato Y."/>
            <person name="Atarashi K."/>
            <person name="Plichta R.D."/>
            <person name="Arai Y."/>
            <person name="Sasajima S."/>
            <person name="Kearney M.S."/>
            <person name="Suda W."/>
            <person name="Takeshita K."/>
            <person name="Sasaki T."/>
            <person name="Okamoto S."/>
            <person name="Skelly N.A."/>
            <person name="Okamura Y."/>
            <person name="Vlamakis H."/>
            <person name="Li Y."/>
            <person name="Tanoue T."/>
            <person name="Takei H."/>
            <person name="Nittono H."/>
            <person name="Narushima S."/>
            <person name="Irie J."/>
            <person name="Itoh H."/>
            <person name="Moriya K."/>
            <person name="Sugiura Y."/>
            <person name="Suematsu M."/>
            <person name="Moritoki N."/>
            <person name="Shibata S."/>
            <person name="Littman R.D."/>
            <person name="Fischbach A.M."/>
            <person name="Uwamino Y."/>
            <person name="Inoue T."/>
            <person name="Honda A."/>
            <person name="Hattori M."/>
            <person name="Murai T."/>
            <person name="Xavier J.R."/>
            <person name="Hirose N."/>
            <person name="Honda K."/>
        </authorList>
    </citation>
    <scope>NUCLEOTIDE SEQUENCE</scope>
    <source>
        <strain evidence="8">CE91-St55</strain>
    </source>
</reference>
<protein>
    <submittedName>
        <fullName evidence="8">Membrane protein</fullName>
    </submittedName>
</protein>
<dbReference type="GO" id="GO:0015744">
    <property type="term" value="P:succinate transport"/>
    <property type="evidence" value="ECO:0007669"/>
    <property type="project" value="TreeGrafter"/>
</dbReference>
<dbReference type="AlphaFoldDB" id="A0A413WS94"/>
<organism evidence="8 9">
    <name type="scientific">Hungatella hathewayi</name>
    <dbReference type="NCBI Taxonomy" id="154046"/>
    <lineage>
        <taxon>Bacteria</taxon>
        <taxon>Bacillati</taxon>
        <taxon>Bacillota</taxon>
        <taxon>Clostridia</taxon>
        <taxon>Lachnospirales</taxon>
        <taxon>Lachnospiraceae</taxon>
        <taxon>Hungatella</taxon>
    </lineage>
</organism>
<dbReference type="GO" id="GO:0005886">
    <property type="term" value="C:plasma membrane"/>
    <property type="evidence" value="ECO:0007669"/>
    <property type="project" value="UniProtKB-SubCell"/>
</dbReference>
<dbReference type="InterPro" id="IPR050539">
    <property type="entry name" value="ThrE_Dicarb/AminoAcid_Exp"/>
</dbReference>
<sequence length="141" mass="15444">MVVQTIGAFLAVLSFALILEVPARHILRAGFVGAVCWAIYLISLRYSDSVIASAFVSTLVVAFISHIFARRFKVPVTVFLVAGILPSVPGASIYRSVYYMIRNASDLSTYYLTETLQIAGAIAMAVFIMDSLFRLGQKKQS</sequence>
<evidence type="ECO:0000256" key="1">
    <source>
        <dbReference type="ARBA" id="ARBA00004651"/>
    </source>
</evidence>
<dbReference type="RefSeq" id="WP_022031970.1">
    <property type="nucleotide sequence ID" value="NZ_BQNJ01000001.1"/>
</dbReference>
<comment type="caution">
    <text evidence="8">The sequence shown here is derived from an EMBL/GenBank/DDBJ whole genome shotgun (WGS) entry which is preliminary data.</text>
</comment>
<name>A0A413WS94_9FIRM</name>
<dbReference type="EMBL" id="BQNJ01000001">
    <property type="protein sequence ID" value="GKH00884.1"/>
    <property type="molecule type" value="Genomic_DNA"/>
</dbReference>
<comment type="similarity">
    <text evidence="7">Belongs to the ThrE exporter (TC 2.A.79) family.</text>
</comment>
<dbReference type="Pfam" id="PF12821">
    <property type="entry name" value="ThrE_2"/>
    <property type="match status" value="1"/>
</dbReference>
<evidence type="ECO:0000256" key="3">
    <source>
        <dbReference type="ARBA" id="ARBA00022519"/>
    </source>
</evidence>
<proteinExistence type="inferred from homology"/>
<dbReference type="Proteomes" id="UP001055091">
    <property type="component" value="Unassembled WGS sequence"/>
</dbReference>
<evidence type="ECO:0000256" key="2">
    <source>
        <dbReference type="ARBA" id="ARBA00022475"/>
    </source>
</evidence>
<evidence type="ECO:0000313" key="9">
    <source>
        <dbReference type="Proteomes" id="UP001055091"/>
    </source>
</evidence>
<keyword evidence="4" id="KW-0812">Transmembrane</keyword>
<evidence type="ECO:0000256" key="7">
    <source>
        <dbReference type="ARBA" id="ARBA00034125"/>
    </source>
</evidence>
<keyword evidence="3" id="KW-0997">Cell inner membrane</keyword>
<dbReference type="InterPro" id="IPR024528">
    <property type="entry name" value="ThrE_2"/>
</dbReference>
<gene>
    <name evidence="8" type="ORF">CE91St55_28650</name>
</gene>
<keyword evidence="2" id="KW-1003">Cell membrane</keyword>
<comment type="subcellular location">
    <subcellularLocation>
        <location evidence="1">Cell membrane</location>
        <topology evidence="1">Multi-pass membrane protein</topology>
    </subcellularLocation>
</comment>
<keyword evidence="6" id="KW-0472">Membrane</keyword>
<dbReference type="PANTHER" id="PTHR34390:SF1">
    <property type="entry name" value="SUCCINATE TRANSPORTER SUBUNIT YJJB-RELATED"/>
    <property type="match status" value="1"/>
</dbReference>
<keyword evidence="5" id="KW-1133">Transmembrane helix</keyword>
<evidence type="ECO:0000313" key="8">
    <source>
        <dbReference type="EMBL" id="GKH00884.1"/>
    </source>
</evidence>
<evidence type="ECO:0000256" key="5">
    <source>
        <dbReference type="ARBA" id="ARBA00022989"/>
    </source>
</evidence>
<dbReference type="PANTHER" id="PTHR34390">
    <property type="entry name" value="UPF0442 PROTEIN YJJB-RELATED"/>
    <property type="match status" value="1"/>
</dbReference>
<evidence type="ECO:0000256" key="4">
    <source>
        <dbReference type="ARBA" id="ARBA00022692"/>
    </source>
</evidence>
<evidence type="ECO:0000256" key="6">
    <source>
        <dbReference type="ARBA" id="ARBA00023136"/>
    </source>
</evidence>